<dbReference type="InParanoid" id="A0A3N4L697"/>
<dbReference type="Proteomes" id="UP000267821">
    <property type="component" value="Unassembled WGS sequence"/>
</dbReference>
<feature type="region of interest" description="Disordered" evidence="1">
    <location>
        <begin position="19"/>
        <end position="50"/>
    </location>
</feature>
<dbReference type="AlphaFoldDB" id="A0A3N4L697"/>
<keyword evidence="3" id="KW-1185">Reference proteome</keyword>
<evidence type="ECO:0000313" key="3">
    <source>
        <dbReference type="Proteomes" id="UP000267821"/>
    </source>
</evidence>
<evidence type="ECO:0000256" key="1">
    <source>
        <dbReference type="SAM" id="MobiDB-lite"/>
    </source>
</evidence>
<reference evidence="2 3" key="1">
    <citation type="journal article" date="2018" name="Nat. Ecol. Evol.">
        <title>Pezizomycetes genomes reveal the molecular basis of ectomycorrhizal truffle lifestyle.</title>
        <authorList>
            <person name="Murat C."/>
            <person name="Payen T."/>
            <person name="Noel B."/>
            <person name="Kuo A."/>
            <person name="Morin E."/>
            <person name="Chen J."/>
            <person name="Kohler A."/>
            <person name="Krizsan K."/>
            <person name="Balestrini R."/>
            <person name="Da Silva C."/>
            <person name="Montanini B."/>
            <person name="Hainaut M."/>
            <person name="Levati E."/>
            <person name="Barry K.W."/>
            <person name="Belfiori B."/>
            <person name="Cichocki N."/>
            <person name="Clum A."/>
            <person name="Dockter R.B."/>
            <person name="Fauchery L."/>
            <person name="Guy J."/>
            <person name="Iotti M."/>
            <person name="Le Tacon F."/>
            <person name="Lindquist E.A."/>
            <person name="Lipzen A."/>
            <person name="Malagnac F."/>
            <person name="Mello A."/>
            <person name="Molinier V."/>
            <person name="Miyauchi S."/>
            <person name="Poulain J."/>
            <person name="Riccioni C."/>
            <person name="Rubini A."/>
            <person name="Sitrit Y."/>
            <person name="Splivallo R."/>
            <person name="Traeger S."/>
            <person name="Wang M."/>
            <person name="Zifcakova L."/>
            <person name="Wipf D."/>
            <person name="Zambonelli A."/>
            <person name="Paolocci F."/>
            <person name="Nowrousian M."/>
            <person name="Ottonello S."/>
            <person name="Baldrian P."/>
            <person name="Spatafora J.W."/>
            <person name="Henrissat B."/>
            <person name="Nagy L.G."/>
            <person name="Aury J.M."/>
            <person name="Wincker P."/>
            <person name="Grigoriev I.V."/>
            <person name="Bonfante P."/>
            <person name="Martin F.M."/>
        </authorList>
    </citation>
    <scope>NUCLEOTIDE SEQUENCE [LARGE SCALE GENOMIC DNA]</scope>
    <source>
        <strain evidence="2 3">ATCC MYA-4762</strain>
    </source>
</reference>
<name>A0A3N4L697_9PEZI</name>
<gene>
    <name evidence="2" type="ORF">L211DRAFT_843663</name>
</gene>
<evidence type="ECO:0000313" key="2">
    <source>
        <dbReference type="EMBL" id="RPB18417.1"/>
    </source>
</evidence>
<dbReference type="EMBL" id="ML121632">
    <property type="protein sequence ID" value="RPB18417.1"/>
    <property type="molecule type" value="Genomic_DNA"/>
</dbReference>
<protein>
    <submittedName>
        <fullName evidence="2">Uncharacterized protein</fullName>
    </submittedName>
</protein>
<sequence>MPLLSKKRKACIASTAKARKALRQQDSEEELELDHEGGLGGADSDVADSDVEEELVIEEDALARLMAIANSIDSDSEEPHFNYQRGVQQSRKTLYLARKKQGILLGSSKEICS</sequence>
<organism evidence="2 3">
    <name type="scientific">Terfezia boudieri ATCC MYA-4762</name>
    <dbReference type="NCBI Taxonomy" id="1051890"/>
    <lineage>
        <taxon>Eukaryota</taxon>
        <taxon>Fungi</taxon>
        <taxon>Dikarya</taxon>
        <taxon>Ascomycota</taxon>
        <taxon>Pezizomycotina</taxon>
        <taxon>Pezizomycetes</taxon>
        <taxon>Pezizales</taxon>
        <taxon>Pezizaceae</taxon>
        <taxon>Terfezia</taxon>
    </lineage>
</organism>
<proteinExistence type="predicted"/>
<accession>A0A3N4L697</accession>